<organism evidence="3 4">
    <name type="scientific">Marinoscillum furvescens DSM 4134</name>
    <dbReference type="NCBI Taxonomy" id="1122208"/>
    <lineage>
        <taxon>Bacteria</taxon>
        <taxon>Pseudomonadati</taxon>
        <taxon>Bacteroidota</taxon>
        <taxon>Cytophagia</taxon>
        <taxon>Cytophagales</taxon>
        <taxon>Reichenbachiellaceae</taxon>
        <taxon>Marinoscillum</taxon>
    </lineage>
</organism>
<feature type="domain" description="Phage tail collar" evidence="2">
    <location>
        <begin position="146"/>
        <end position="176"/>
    </location>
</feature>
<feature type="signal peptide" evidence="1">
    <location>
        <begin position="1"/>
        <end position="21"/>
    </location>
</feature>
<keyword evidence="4" id="KW-1185">Reference proteome</keyword>
<evidence type="ECO:0000313" key="3">
    <source>
        <dbReference type="EMBL" id="REE00545.1"/>
    </source>
</evidence>
<evidence type="ECO:0000313" key="4">
    <source>
        <dbReference type="Proteomes" id="UP000256779"/>
    </source>
</evidence>
<proteinExistence type="predicted"/>
<dbReference type="SUPFAM" id="SSF88874">
    <property type="entry name" value="Receptor-binding domain of short tail fibre protein gp12"/>
    <property type="match status" value="1"/>
</dbReference>
<evidence type="ECO:0000256" key="1">
    <source>
        <dbReference type="SAM" id="SignalP"/>
    </source>
</evidence>
<reference evidence="3 4" key="1">
    <citation type="submission" date="2018-07" db="EMBL/GenBank/DDBJ databases">
        <title>Genomic Encyclopedia of Type Strains, Phase IV (KMG-IV): sequencing the most valuable type-strain genomes for metagenomic binning, comparative biology and taxonomic classification.</title>
        <authorList>
            <person name="Goeker M."/>
        </authorList>
    </citation>
    <scope>NUCLEOTIDE SEQUENCE [LARGE SCALE GENOMIC DNA]</scope>
    <source>
        <strain evidence="3 4">DSM 4134</strain>
    </source>
</reference>
<dbReference type="AlphaFoldDB" id="A0A3D9L4J5"/>
<dbReference type="InterPro" id="IPR011083">
    <property type="entry name" value="Phage_tail_collar_dom"/>
</dbReference>
<protein>
    <submittedName>
        <fullName evidence="3">Tail collar domain</fullName>
    </submittedName>
</protein>
<evidence type="ECO:0000259" key="2">
    <source>
        <dbReference type="Pfam" id="PF07484"/>
    </source>
</evidence>
<keyword evidence="1" id="KW-0732">Signal</keyword>
<accession>A0A3D9L4J5</accession>
<sequence>MFMRSFFFLSLCLIAASTTYSQDGVGIGTSHPHSSAILDIHSPNHNRGVLLPTSGPEALFGIKSSAKDGLLFYDTVTHRLTYFYNDKWNYVNPWVTEEIQNNTNVSYVATPFNVSVGTISEPTEALEVNGTVKATQFQGYGVVPIGGIMMWSGSAVPDGYALCDGRTVNSMTTPNLVGRFILAGTGSESTKTGGANDLSTTNVSYERVKEYTIDEAAGCSDHQYRFSGEILVQGSCGDANSYVSFSNVAGNTCLGAGQTYIANNSKYDNCGGTTTRNCTSSSNPNYYRTNSDCYVENYEEVNLVSSTDNRPEYYILAFIMRVE</sequence>
<feature type="chain" id="PRO_5017593164" evidence="1">
    <location>
        <begin position="22"/>
        <end position="323"/>
    </location>
</feature>
<gene>
    <name evidence="3" type="ORF">C7460_105171</name>
</gene>
<dbReference type="EMBL" id="QREG01000005">
    <property type="protein sequence ID" value="REE00545.1"/>
    <property type="molecule type" value="Genomic_DNA"/>
</dbReference>
<name>A0A3D9L4J5_MARFU</name>
<dbReference type="InterPro" id="IPR037053">
    <property type="entry name" value="Phage_tail_collar_dom_sf"/>
</dbReference>
<comment type="caution">
    <text evidence="3">The sequence shown here is derived from an EMBL/GenBank/DDBJ whole genome shotgun (WGS) entry which is preliminary data.</text>
</comment>
<dbReference type="Proteomes" id="UP000256779">
    <property type="component" value="Unassembled WGS sequence"/>
</dbReference>
<dbReference type="Gene3D" id="3.90.1340.10">
    <property type="entry name" value="Phage tail collar domain"/>
    <property type="match status" value="1"/>
</dbReference>
<dbReference type="Pfam" id="PF07484">
    <property type="entry name" value="Collar"/>
    <property type="match status" value="1"/>
</dbReference>